<proteinExistence type="predicted"/>
<feature type="compositionally biased region" description="Basic and acidic residues" evidence="1">
    <location>
        <begin position="284"/>
        <end position="300"/>
    </location>
</feature>
<feature type="compositionally biased region" description="Basic and acidic residues" evidence="1">
    <location>
        <begin position="105"/>
        <end position="122"/>
    </location>
</feature>
<feature type="compositionally biased region" description="Basic and acidic residues" evidence="1">
    <location>
        <begin position="248"/>
        <end position="258"/>
    </location>
</feature>
<comment type="caution">
    <text evidence="2">The sequence shown here is derived from an EMBL/GenBank/DDBJ whole genome shotgun (WGS) entry which is preliminary data.</text>
</comment>
<protein>
    <submittedName>
        <fullName evidence="2">G11826 protein</fullName>
    </submittedName>
</protein>
<feature type="region of interest" description="Disordered" evidence="1">
    <location>
        <begin position="31"/>
        <end position="65"/>
    </location>
</feature>
<name>A0ABP1GD15_9CHLO</name>
<gene>
    <name evidence="2" type="primary">g11826</name>
    <name evidence="2" type="ORF">VP750_LOCUS10562</name>
</gene>
<evidence type="ECO:0000313" key="2">
    <source>
        <dbReference type="EMBL" id="CAL5228656.1"/>
    </source>
</evidence>
<feature type="region of interest" description="Disordered" evidence="1">
    <location>
        <begin position="229"/>
        <end position="300"/>
    </location>
</feature>
<feature type="region of interest" description="Disordered" evidence="1">
    <location>
        <begin position="87"/>
        <end position="164"/>
    </location>
</feature>
<keyword evidence="3" id="KW-1185">Reference proteome</keyword>
<feature type="compositionally biased region" description="Polar residues" evidence="1">
    <location>
        <begin position="145"/>
        <end position="157"/>
    </location>
</feature>
<reference evidence="2 3" key="1">
    <citation type="submission" date="2024-06" db="EMBL/GenBank/DDBJ databases">
        <authorList>
            <person name="Kraege A."/>
            <person name="Thomma B."/>
        </authorList>
    </citation>
    <scope>NUCLEOTIDE SEQUENCE [LARGE SCALE GENOMIC DNA]</scope>
</reference>
<evidence type="ECO:0000256" key="1">
    <source>
        <dbReference type="SAM" id="MobiDB-lite"/>
    </source>
</evidence>
<organism evidence="2 3">
    <name type="scientific">Coccomyxa viridis</name>
    <dbReference type="NCBI Taxonomy" id="1274662"/>
    <lineage>
        <taxon>Eukaryota</taxon>
        <taxon>Viridiplantae</taxon>
        <taxon>Chlorophyta</taxon>
        <taxon>core chlorophytes</taxon>
        <taxon>Trebouxiophyceae</taxon>
        <taxon>Trebouxiophyceae incertae sedis</taxon>
        <taxon>Coccomyxaceae</taxon>
        <taxon>Coccomyxa</taxon>
    </lineage>
</organism>
<evidence type="ECO:0000313" key="3">
    <source>
        <dbReference type="Proteomes" id="UP001497392"/>
    </source>
</evidence>
<accession>A0ABP1GD15</accession>
<sequence length="300" mass="32094">MQRVVAGARQHRLLSLLQPWAADNASMRGFGTTGLKNADDKPQPRVPGARVEFKSPAGVTRPAESTRMAQEMGVEVEEAECGVEDQKVLTFRGKGPGPPGSKAPEQMKERDVFKASHDKQAEAIEQQAGAPSNPSESAQDKYAMGNQSGQHYTNGSSVPAAKGERLADAKYTAKAEDKISEARGKPAQGALNEEASVSRYNAMRAAAAAAINRVSDVITDTQKTVQEQAKETLDQSAKVVRDLTGMSDDSKVDKKPAPETRAASRSSTGRAHEERPGSKQATRGHTEEAAHRGERDAASY</sequence>
<dbReference type="EMBL" id="CAXHTA020000019">
    <property type="protein sequence ID" value="CAL5228656.1"/>
    <property type="molecule type" value="Genomic_DNA"/>
</dbReference>
<dbReference type="Proteomes" id="UP001497392">
    <property type="component" value="Unassembled WGS sequence"/>
</dbReference>